<dbReference type="EMBL" id="PFWS01000017">
    <property type="protein sequence ID" value="PJA47487.1"/>
    <property type="molecule type" value="Genomic_DNA"/>
</dbReference>
<proteinExistence type="predicted"/>
<gene>
    <name evidence="1" type="ORF">CO172_01100</name>
</gene>
<reference evidence="2" key="1">
    <citation type="submission" date="2017-09" db="EMBL/GenBank/DDBJ databases">
        <title>Depth-based differentiation of microbial function through sediment-hosted aquifers and enrichment of novel symbionts in the deep terrestrial subsurface.</title>
        <authorList>
            <person name="Probst A.J."/>
            <person name="Ladd B."/>
            <person name="Jarett J.K."/>
            <person name="Geller-Mcgrath D.E."/>
            <person name="Sieber C.M.K."/>
            <person name="Emerson J.B."/>
            <person name="Anantharaman K."/>
            <person name="Thomas B.C."/>
            <person name="Malmstrom R."/>
            <person name="Stieglmeier M."/>
            <person name="Klingl A."/>
            <person name="Woyke T."/>
            <person name="Ryan C.M."/>
            <person name="Banfield J.F."/>
        </authorList>
    </citation>
    <scope>NUCLEOTIDE SEQUENCE [LARGE SCALE GENOMIC DNA]</scope>
</reference>
<evidence type="ECO:0008006" key="3">
    <source>
        <dbReference type="Google" id="ProtNLM"/>
    </source>
</evidence>
<accession>A0A2M7XHW6</accession>
<evidence type="ECO:0000313" key="2">
    <source>
        <dbReference type="Proteomes" id="UP000229749"/>
    </source>
</evidence>
<dbReference type="Proteomes" id="UP000229749">
    <property type="component" value="Unassembled WGS sequence"/>
</dbReference>
<protein>
    <recommendedName>
        <fullName evidence="3">HD domain-containing protein</fullName>
    </recommendedName>
</protein>
<evidence type="ECO:0000313" key="1">
    <source>
        <dbReference type="EMBL" id="PJA47487.1"/>
    </source>
</evidence>
<organism evidence="1 2">
    <name type="scientific">Candidatus Uhrbacteria bacterium CG_4_9_14_3_um_filter_36_7</name>
    <dbReference type="NCBI Taxonomy" id="1975033"/>
    <lineage>
        <taxon>Bacteria</taxon>
        <taxon>Candidatus Uhriibacteriota</taxon>
    </lineage>
</organism>
<comment type="caution">
    <text evidence="1">The sequence shown here is derived from an EMBL/GenBank/DDBJ whole genome shotgun (WGS) entry which is preliminary data.</text>
</comment>
<sequence length="402" mass="46881">MWRYEFYSENRETIFLDELMVKTKEDILLQKKAQETLDQFLSVPQMRSLYEIPQTPVFHAEGPFVKDHLKLMLVSLFAILEGKIILRDIEELARLKGFEGEIEEMQETICEQAATLECFILCHDLGKALTISFKARPGSDGDSLGFQSPWVDLWHPSCKNSKQQMLLKKYQELYQKFADERPQLHPMDCQAEFFSAYQIDIHYHGHAHAIFHPNFVSTISQVTESRRLSSQKCDELMSLIALHLEPLYQFESKVNTNTFEHLVSYAKKHGHDADDFLDLLQAAVLLDAVFGSMRRDAHRSWHESSVITYFLRSEYLTIPGKQEERIHLREQKQKERLQERFRFFELDGNSIMSLLKMSPGVSFGTVLHQIQDAAIGKGTLPDLSDDVRREIERRITLFRFTK</sequence>
<name>A0A2M7XHW6_9BACT</name>
<dbReference type="AlphaFoldDB" id="A0A2M7XHW6"/>